<name>A0A0C3RTM6_PHLG1</name>
<protein>
    <submittedName>
        <fullName evidence="2">Uncharacterized protein</fullName>
    </submittedName>
</protein>
<feature type="transmembrane region" description="Helical" evidence="1">
    <location>
        <begin position="124"/>
        <end position="142"/>
    </location>
</feature>
<feature type="transmembrane region" description="Helical" evidence="1">
    <location>
        <begin position="29"/>
        <end position="51"/>
    </location>
</feature>
<keyword evidence="1" id="KW-0472">Membrane</keyword>
<keyword evidence="3" id="KW-1185">Reference proteome</keyword>
<accession>A0A0C3RTM6</accession>
<evidence type="ECO:0000313" key="2">
    <source>
        <dbReference type="EMBL" id="KIP04101.1"/>
    </source>
</evidence>
<evidence type="ECO:0000313" key="3">
    <source>
        <dbReference type="Proteomes" id="UP000053257"/>
    </source>
</evidence>
<keyword evidence="1" id="KW-1133">Transmembrane helix</keyword>
<organism evidence="2 3">
    <name type="scientific">Phlebiopsis gigantea (strain 11061_1 CR5-6)</name>
    <name type="common">White-rot fungus</name>
    <name type="synonym">Peniophora gigantea</name>
    <dbReference type="NCBI Taxonomy" id="745531"/>
    <lineage>
        <taxon>Eukaryota</taxon>
        <taxon>Fungi</taxon>
        <taxon>Dikarya</taxon>
        <taxon>Basidiomycota</taxon>
        <taxon>Agaricomycotina</taxon>
        <taxon>Agaricomycetes</taxon>
        <taxon>Polyporales</taxon>
        <taxon>Phanerochaetaceae</taxon>
        <taxon>Phlebiopsis</taxon>
    </lineage>
</organism>
<dbReference type="Proteomes" id="UP000053257">
    <property type="component" value="Unassembled WGS sequence"/>
</dbReference>
<keyword evidence="1" id="KW-0812">Transmembrane</keyword>
<reference evidence="2 3" key="1">
    <citation type="journal article" date="2014" name="PLoS Genet.">
        <title>Analysis of the Phlebiopsis gigantea genome, transcriptome and secretome provides insight into its pioneer colonization strategies of wood.</title>
        <authorList>
            <person name="Hori C."/>
            <person name="Ishida T."/>
            <person name="Igarashi K."/>
            <person name="Samejima M."/>
            <person name="Suzuki H."/>
            <person name="Master E."/>
            <person name="Ferreira P."/>
            <person name="Ruiz-Duenas F.J."/>
            <person name="Held B."/>
            <person name="Canessa P."/>
            <person name="Larrondo L.F."/>
            <person name="Schmoll M."/>
            <person name="Druzhinina I.S."/>
            <person name="Kubicek C.P."/>
            <person name="Gaskell J.A."/>
            <person name="Kersten P."/>
            <person name="St John F."/>
            <person name="Glasner J."/>
            <person name="Sabat G."/>
            <person name="Splinter BonDurant S."/>
            <person name="Syed K."/>
            <person name="Yadav J."/>
            <person name="Mgbeahuruike A.C."/>
            <person name="Kovalchuk A."/>
            <person name="Asiegbu F.O."/>
            <person name="Lackner G."/>
            <person name="Hoffmeister D."/>
            <person name="Rencoret J."/>
            <person name="Gutierrez A."/>
            <person name="Sun H."/>
            <person name="Lindquist E."/>
            <person name="Barry K."/>
            <person name="Riley R."/>
            <person name="Grigoriev I.V."/>
            <person name="Henrissat B."/>
            <person name="Kues U."/>
            <person name="Berka R.M."/>
            <person name="Martinez A.T."/>
            <person name="Covert S.F."/>
            <person name="Blanchette R.A."/>
            <person name="Cullen D."/>
        </authorList>
    </citation>
    <scope>NUCLEOTIDE SEQUENCE [LARGE SCALE GENOMIC DNA]</scope>
    <source>
        <strain evidence="2 3">11061_1 CR5-6</strain>
    </source>
</reference>
<feature type="transmembrane region" description="Helical" evidence="1">
    <location>
        <begin position="91"/>
        <end position="112"/>
    </location>
</feature>
<dbReference type="STRING" id="745531.A0A0C3RTM6"/>
<sequence>MIGIVLTLTSVLLIHLIFTAQYHWPLAPVNYALQLSAVITLLVSLIATLNVVLDTATNESRQWPYMLTYIAVDIPPLQLPDRTGWKQGELAAWLLMNATTSALIQITHIQFLTLLFPSSLERRLIFILLGPLAIVAAIMQLVPLNDDDADGKLTSLAGAVQNVCNA</sequence>
<feature type="non-terminal residue" evidence="2">
    <location>
        <position position="166"/>
    </location>
</feature>
<dbReference type="OrthoDB" id="3357304at2759"/>
<proteinExistence type="predicted"/>
<dbReference type="AlphaFoldDB" id="A0A0C3RTM6"/>
<evidence type="ECO:0000256" key="1">
    <source>
        <dbReference type="SAM" id="Phobius"/>
    </source>
</evidence>
<dbReference type="EMBL" id="KN840587">
    <property type="protein sequence ID" value="KIP04101.1"/>
    <property type="molecule type" value="Genomic_DNA"/>
</dbReference>
<gene>
    <name evidence="2" type="ORF">PHLGIDRAFT_110075</name>
</gene>
<dbReference type="HOGENOM" id="CLU_1708491_0_0_1"/>